<dbReference type="Gene3D" id="3.40.50.1110">
    <property type="entry name" value="SGNH hydrolase"/>
    <property type="match status" value="1"/>
</dbReference>
<gene>
    <name evidence="2" type="ORF">QP939_44965</name>
</gene>
<evidence type="ECO:0000313" key="3">
    <source>
        <dbReference type="Proteomes" id="UP001227101"/>
    </source>
</evidence>
<dbReference type="Gene3D" id="2.60.120.260">
    <property type="entry name" value="Galactose-binding domain-like"/>
    <property type="match status" value="1"/>
</dbReference>
<evidence type="ECO:0000259" key="1">
    <source>
        <dbReference type="Pfam" id="PF13472"/>
    </source>
</evidence>
<proteinExistence type="predicted"/>
<accession>A0ABY8Y2Q8</accession>
<dbReference type="GO" id="GO:0016787">
    <property type="term" value="F:hydrolase activity"/>
    <property type="evidence" value="ECO:0007669"/>
    <property type="project" value="UniProtKB-KW"/>
</dbReference>
<keyword evidence="2" id="KW-0378">Hydrolase</keyword>
<keyword evidence="3" id="KW-1185">Reference proteome</keyword>
<dbReference type="EMBL" id="CP127173">
    <property type="protein sequence ID" value="WIV62280.1"/>
    <property type="molecule type" value="Genomic_DNA"/>
</dbReference>
<sequence>MPAGVRLEFDTDARGFGWDVEITGPGDVDVVIDGTLVRRAPTVHVDGLPAGRKRVRVWLPQSSHVSLGALDVRGDVAPVPEGPRWIAYGSSITQCRLAAGPSETWPALVATALGWSLRCLGFAGECHLDPAVARFIRDTEADVISLCVGVNIHGAASFSARTLGPALEGFVRTIREGHPDTPILLTTPLYAPEREQQPNALGLTLADVRAEVAAAAPDLPVVDGTSILGPADAGLLDDGLHPGAEGYRLIADRLRPHLAALLPDPEGLHP</sequence>
<dbReference type="InterPro" id="IPR036514">
    <property type="entry name" value="SGNH_hydro_sf"/>
</dbReference>
<protein>
    <submittedName>
        <fullName evidence="2">SGNH/GDSL hydrolase family protein</fullName>
    </submittedName>
</protein>
<organism evidence="2 3">
    <name type="scientific">Amycolatopsis nalaikhensis</name>
    <dbReference type="NCBI Taxonomy" id="715472"/>
    <lineage>
        <taxon>Bacteria</taxon>
        <taxon>Bacillati</taxon>
        <taxon>Actinomycetota</taxon>
        <taxon>Actinomycetes</taxon>
        <taxon>Pseudonocardiales</taxon>
        <taxon>Pseudonocardiaceae</taxon>
        <taxon>Amycolatopsis</taxon>
    </lineage>
</organism>
<dbReference type="SUPFAM" id="SSF52266">
    <property type="entry name" value="SGNH hydrolase"/>
    <property type="match status" value="1"/>
</dbReference>
<dbReference type="Pfam" id="PF13472">
    <property type="entry name" value="Lipase_GDSL_2"/>
    <property type="match status" value="1"/>
</dbReference>
<feature type="domain" description="SGNH hydrolase-type esterase" evidence="1">
    <location>
        <begin position="87"/>
        <end position="249"/>
    </location>
</feature>
<dbReference type="Proteomes" id="UP001227101">
    <property type="component" value="Chromosome"/>
</dbReference>
<name>A0ABY8Y2Q8_9PSEU</name>
<dbReference type="InterPro" id="IPR013830">
    <property type="entry name" value="SGNH_hydro"/>
</dbReference>
<reference evidence="2 3" key="1">
    <citation type="submission" date="2023-06" db="EMBL/GenBank/DDBJ databases">
        <authorList>
            <person name="Oyuntsetseg B."/>
            <person name="Kim S.B."/>
        </authorList>
    </citation>
    <scope>NUCLEOTIDE SEQUENCE [LARGE SCALE GENOMIC DNA]</scope>
    <source>
        <strain evidence="2 3">2-2</strain>
    </source>
</reference>
<dbReference type="RefSeq" id="WP_285459990.1">
    <property type="nucleotide sequence ID" value="NZ_CP127173.1"/>
</dbReference>
<evidence type="ECO:0000313" key="2">
    <source>
        <dbReference type="EMBL" id="WIV62280.1"/>
    </source>
</evidence>